<dbReference type="InterPro" id="IPR036915">
    <property type="entry name" value="Cyclin-like_sf"/>
</dbReference>
<evidence type="ECO:0000256" key="1">
    <source>
        <dbReference type="ARBA" id="ARBA00038508"/>
    </source>
</evidence>
<protein>
    <recommendedName>
        <fullName evidence="2">Protein CNPPD1</fullName>
    </recommendedName>
</protein>
<accession>A0AAW1DQP4</accession>
<dbReference type="EMBL" id="JAPXFL010000001">
    <property type="protein sequence ID" value="KAK9513011.1"/>
    <property type="molecule type" value="Genomic_DNA"/>
</dbReference>
<dbReference type="AlphaFoldDB" id="A0AAW1DQP4"/>
<dbReference type="GO" id="GO:0005634">
    <property type="term" value="C:nucleus"/>
    <property type="evidence" value="ECO:0007669"/>
    <property type="project" value="TreeGrafter"/>
</dbReference>
<dbReference type="GO" id="GO:0016538">
    <property type="term" value="F:cyclin-dependent protein serine/threonine kinase regulator activity"/>
    <property type="evidence" value="ECO:0007669"/>
    <property type="project" value="TreeGrafter"/>
</dbReference>
<comment type="similarity">
    <text evidence="1">Belongs to the CNPPD1 family.</text>
</comment>
<sequence length="365" mass="41457">MSVHSSQKFKKRDWSSVKFKELGSHKRFLERIRKSFYYGNLPVTERLSLPATELAADLYSEVKARHSVERLRLDEASEISRNACVSPCSLVLAIIYLEQLKATNLSYLDKVSPSDLFIVSLIIATKFLNDSGEEDDVLNSEWAASVGLTLSEINRLEREFLAAIDWKVFVKEKSFWERLATLEKDIALKEGNKRGWFSYTDLEKLIDAINAVALAQTLFTVSAVCLASYTAALLTIVGSTLLVTQLPKYSLSSVAHPADVLNATSRTVLSPVSMDNSYDNIEDCEKTLINFINIENSIEEMKEYLEGEQNGEWNEDRELNLTRDVNQYITLVTDYIQILSNIEYLPSKIRTLSLDNPYFLHNCFS</sequence>
<evidence type="ECO:0000256" key="2">
    <source>
        <dbReference type="ARBA" id="ARBA00040808"/>
    </source>
</evidence>
<dbReference type="GO" id="GO:0000307">
    <property type="term" value="C:cyclin-dependent protein kinase holoenzyme complex"/>
    <property type="evidence" value="ECO:0007669"/>
    <property type="project" value="TreeGrafter"/>
</dbReference>
<dbReference type="PANTHER" id="PTHR15615">
    <property type="match status" value="1"/>
</dbReference>
<dbReference type="InterPro" id="IPR013922">
    <property type="entry name" value="Cyclin_PHO80-like"/>
</dbReference>
<comment type="caution">
    <text evidence="3">The sequence shown here is derived from an EMBL/GenBank/DDBJ whole genome shotgun (WGS) entry which is preliminary data.</text>
</comment>
<organism evidence="3 4">
    <name type="scientific">Rhynocoris fuscipes</name>
    <dbReference type="NCBI Taxonomy" id="488301"/>
    <lineage>
        <taxon>Eukaryota</taxon>
        <taxon>Metazoa</taxon>
        <taxon>Ecdysozoa</taxon>
        <taxon>Arthropoda</taxon>
        <taxon>Hexapoda</taxon>
        <taxon>Insecta</taxon>
        <taxon>Pterygota</taxon>
        <taxon>Neoptera</taxon>
        <taxon>Paraneoptera</taxon>
        <taxon>Hemiptera</taxon>
        <taxon>Heteroptera</taxon>
        <taxon>Panheteroptera</taxon>
        <taxon>Cimicomorpha</taxon>
        <taxon>Reduviidae</taxon>
        <taxon>Harpactorinae</taxon>
        <taxon>Harpactorini</taxon>
        <taxon>Rhynocoris</taxon>
    </lineage>
</organism>
<gene>
    <name evidence="3" type="ORF">O3M35_001302</name>
</gene>
<dbReference type="PANTHER" id="PTHR15615:SF108">
    <property type="entry name" value="PROTEIN CNPPD1"/>
    <property type="match status" value="1"/>
</dbReference>
<dbReference type="CDD" id="cd20557">
    <property type="entry name" value="CYCLIN_ScPCL1-like"/>
    <property type="match status" value="1"/>
</dbReference>
<evidence type="ECO:0000313" key="4">
    <source>
        <dbReference type="Proteomes" id="UP001461498"/>
    </source>
</evidence>
<dbReference type="Proteomes" id="UP001461498">
    <property type="component" value="Unassembled WGS sequence"/>
</dbReference>
<dbReference type="Gene3D" id="1.10.472.10">
    <property type="entry name" value="Cyclin-like"/>
    <property type="match status" value="1"/>
</dbReference>
<name>A0AAW1DQP4_9HEMI</name>
<dbReference type="SUPFAM" id="SSF47954">
    <property type="entry name" value="Cyclin-like"/>
    <property type="match status" value="1"/>
</dbReference>
<evidence type="ECO:0000313" key="3">
    <source>
        <dbReference type="EMBL" id="KAK9513011.1"/>
    </source>
</evidence>
<keyword evidence="4" id="KW-1185">Reference proteome</keyword>
<dbReference type="GO" id="GO:0019901">
    <property type="term" value="F:protein kinase binding"/>
    <property type="evidence" value="ECO:0007669"/>
    <property type="project" value="InterPro"/>
</dbReference>
<reference evidence="3 4" key="1">
    <citation type="submission" date="2022-12" db="EMBL/GenBank/DDBJ databases">
        <title>Chromosome-level genome assembly of true bugs.</title>
        <authorList>
            <person name="Ma L."/>
            <person name="Li H."/>
        </authorList>
    </citation>
    <scope>NUCLEOTIDE SEQUENCE [LARGE SCALE GENOMIC DNA]</scope>
    <source>
        <strain evidence="3">Lab_2022b</strain>
    </source>
</reference>
<dbReference type="Pfam" id="PF08613">
    <property type="entry name" value="Cyclin"/>
    <property type="match status" value="1"/>
</dbReference>
<proteinExistence type="inferred from homology"/>